<accession>A0A9W8N1M6</accession>
<dbReference type="AlphaFoldDB" id="A0A9W8N1M6"/>
<evidence type="ECO:0000313" key="2">
    <source>
        <dbReference type="Proteomes" id="UP001148786"/>
    </source>
</evidence>
<reference evidence="1" key="1">
    <citation type="submission" date="2022-07" db="EMBL/GenBank/DDBJ databases">
        <title>Genome Sequence of Agrocybe chaxingu.</title>
        <authorList>
            <person name="Buettner E."/>
        </authorList>
    </citation>
    <scope>NUCLEOTIDE SEQUENCE</scope>
    <source>
        <strain evidence="1">MP-N11</strain>
    </source>
</reference>
<name>A0A9W8N1M6_9AGAR</name>
<dbReference type="OrthoDB" id="10377074at2759"/>
<evidence type="ECO:0000313" key="1">
    <source>
        <dbReference type="EMBL" id="KAJ3517290.1"/>
    </source>
</evidence>
<sequence length="135" mass="14357">MSQTASHQATLTVNTSAPIVSSQQPNTGADVKITVSNAAFPAGSSSLARSARSSAPLHVMATACLRGDASFVYTDGNPLPANAPGGRKKSCWRRFWGRLKALLLINWASLLRKLRAIKKKVPRTSIFAPGFFTSA</sequence>
<organism evidence="1 2">
    <name type="scientific">Agrocybe chaxingu</name>
    <dbReference type="NCBI Taxonomy" id="84603"/>
    <lineage>
        <taxon>Eukaryota</taxon>
        <taxon>Fungi</taxon>
        <taxon>Dikarya</taxon>
        <taxon>Basidiomycota</taxon>
        <taxon>Agaricomycotina</taxon>
        <taxon>Agaricomycetes</taxon>
        <taxon>Agaricomycetidae</taxon>
        <taxon>Agaricales</taxon>
        <taxon>Agaricineae</taxon>
        <taxon>Strophariaceae</taxon>
        <taxon>Agrocybe</taxon>
    </lineage>
</organism>
<protein>
    <submittedName>
        <fullName evidence="1">Uncharacterized protein</fullName>
    </submittedName>
</protein>
<dbReference type="Proteomes" id="UP001148786">
    <property type="component" value="Unassembled WGS sequence"/>
</dbReference>
<keyword evidence="2" id="KW-1185">Reference proteome</keyword>
<comment type="caution">
    <text evidence="1">The sequence shown here is derived from an EMBL/GenBank/DDBJ whole genome shotgun (WGS) entry which is preliminary data.</text>
</comment>
<dbReference type="EMBL" id="JANKHO010000024">
    <property type="protein sequence ID" value="KAJ3517290.1"/>
    <property type="molecule type" value="Genomic_DNA"/>
</dbReference>
<gene>
    <name evidence="1" type="ORF">NLJ89_g606</name>
</gene>
<proteinExistence type="predicted"/>